<dbReference type="EMBL" id="CM027680">
    <property type="protein sequence ID" value="KAG0550462.1"/>
    <property type="molecule type" value="Genomic_DNA"/>
</dbReference>
<dbReference type="AlphaFoldDB" id="A0A921S4L5"/>
<evidence type="ECO:0000313" key="3">
    <source>
        <dbReference type="Proteomes" id="UP000807115"/>
    </source>
</evidence>
<gene>
    <name evidence="2" type="ORF">BDA96_01G340600</name>
</gene>
<keyword evidence="1" id="KW-0238">DNA-binding</keyword>
<comment type="domain">
    <text evidence="1">The PPC domain mediates interactions between AHL proteins.</text>
</comment>
<keyword evidence="1" id="KW-0804">Transcription</keyword>
<keyword evidence="1" id="KW-0805">Transcription regulation</keyword>
<sequence length="96" mass="10332">MEDIASKIMAFSQQGPHTTCIISANDALCTATLRQPANSGGIVTYEILDDQDVFFANLLGGCLGCIVKSATRAKGDMGLQRQRQGCCLCFVQCYSF</sequence>
<proteinExistence type="predicted"/>
<dbReference type="GO" id="GO:0003680">
    <property type="term" value="F:minor groove of adenine-thymine-rich DNA binding"/>
    <property type="evidence" value="ECO:0007669"/>
    <property type="project" value="UniProtKB-UniRule"/>
</dbReference>
<dbReference type="GO" id="GO:0005634">
    <property type="term" value="C:nucleus"/>
    <property type="evidence" value="ECO:0007669"/>
    <property type="project" value="UniProtKB-SubCell"/>
</dbReference>
<reference evidence="2" key="1">
    <citation type="journal article" date="2019" name="BMC Genomics">
        <title>A new reference genome for Sorghum bicolor reveals high levels of sequence similarity between sweet and grain genotypes: implications for the genetics of sugar metabolism.</title>
        <authorList>
            <person name="Cooper E.A."/>
            <person name="Brenton Z.W."/>
            <person name="Flinn B.S."/>
            <person name="Jenkins J."/>
            <person name="Shu S."/>
            <person name="Flowers D."/>
            <person name="Luo F."/>
            <person name="Wang Y."/>
            <person name="Xia P."/>
            <person name="Barry K."/>
            <person name="Daum C."/>
            <person name="Lipzen A."/>
            <person name="Yoshinaga Y."/>
            <person name="Schmutz J."/>
            <person name="Saski C."/>
            <person name="Vermerris W."/>
            <person name="Kresovich S."/>
        </authorList>
    </citation>
    <scope>NUCLEOTIDE SEQUENCE</scope>
</reference>
<evidence type="ECO:0000256" key="1">
    <source>
        <dbReference type="RuleBase" id="RU367031"/>
    </source>
</evidence>
<comment type="function">
    <text evidence="1">Transcription factor that specifically binds AT-rich DNA sequences related to the nuclear matrix attachment regions (MARs).</text>
</comment>
<organism evidence="2 3">
    <name type="scientific">Sorghum bicolor</name>
    <name type="common">Sorghum</name>
    <name type="synonym">Sorghum vulgare</name>
    <dbReference type="NCBI Taxonomy" id="4558"/>
    <lineage>
        <taxon>Eukaryota</taxon>
        <taxon>Viridiplantae</taxon>
        <taxon>Streptophyta</taxon>
        <taxon>Embryophyta</taxon>
        <taxon>Tracheophyta</taxon>
        <taxon>Spermatophyta</taxon>
        <taxon>Magnoliopsida</taxon>
        <taxon>Liliopsida</taxon>
        <taxon>Poales</taxon>
        <taxon>Poaceae</taxon>
        <taxon>PACMAD clade</taxon>
        <taxon>Panicoideae</taxon>
        <taxon>Andropogonodae</taxon>
        <taxon>Andropogoneae</taxon>
        <taxon>Sorghinae</taxon>
        <taxon>Sorghum</taxon>
    </lineage>
</organism>
<evidence type="ECO:0000313" key="2">
    <source>
        <dbReference type="EMBL" id="KAG0550462.1"/>
    </source>
</evidence>
<name>A0A921S4L5_SORBI</name>
<dbReference type="InterPro" id="IPR039605">
    <property type="entry name" value="AHL"/>
</dbReference>
<keyword evidence="1" id="KW-0539">Nucleus</keyword>
<reference evidence="2" key="2">
    <citation type="submission" date="2020-10" db="EMBL/GenBank/DDBJ databases">
        <authorList>
            <person name="Cooper E.A."/>
            <person name="Brenton Z.W."/>
            <person name="Flinn B.S."/>
            <person name="Jenkins J."/>
            <person name="Shu S."/>
            <person name="Flowers D."/>
            <person name="Luo F."/>
            <person name="Wang Y."/>
            <person name="Xia P."/>
            <person name="Barry K."/>
            <person name="Daum C."/>
            <person name="Lipzen A."/>
            <person name="Yoshinaga Y."/>
            <person name="Schmutz J."/>
            <person name="Saski C."/>
            <person name="Vermerris W."/>
            <person name="Kresovich S."/>
        </authorList>
    </citation>
    <scope>NUCLEOTIDE SEQUENCE</scope>
</reference>
<comment type="subcellular location">
    <subcellularLocation>
        <location evidence="1">Nucleus</location>
    </subcellularLocation>
</comment>
<protein>
    <recommendedName>
        <fullName evidence="1">AT-hook motif nuclear-localized protein</fullName>
    </recommendedName>
</protein>
<dbReference type="Proteomes" id="UP000807115">
    <property type="component" value="Chromosome 1"/>
</dbReference>
<dbReference type="PANTHER" id="PTHR31500">
    <property type="entry name" value="AT-HOOK MOTIF NUCLEAR-LOCALIZED PROTEIN 9"/>
    <property type="match status" value="1"/>
</dbReference>
<accession>A0A921S4L5</accession>
<comment type="caution">
    <text evidence="2">The sequence shown here is derived from an EMBL/GenBank/DDBJ whole genome shotgun (WGS) entry which is preliminary data.</text>
</comment>
<dbReference type="PANTHER" id="PTHR31500:SF51">
    <property type="entry name" value="AT-HOOK MOTIF NUCLEAR-LOCALIZED PROTEIN 8"/>
    <property type="match status" value="1"/>
</dbReference>